<proteinExistence type="inferred from homology"/>
<sequence length="172" mass="18790">MSGKFEPKVPVQLDAPKSDPISLEALAAANGAFHSSLAKLSTWKDVWISHAHSANVALSQALMEQSLMSQSKYVQSTPQSSVKRLPNQLTTFPKGKVYDVTGNKAYQPGGSYHVFAGKDASRALGKTSTKPEDVRSDWQDLSDKEKETLEDWVTFFSKRYNVVGVVEGAANL</sequence>
<dbReference type="InterPro" id="IPR001199">
    <property type="entry name" value="Cyt_B5-like_heme/steroid-bd"/>
</dbReference>
<reference evidence="3 4" key="1">
    <citation type="journal article" date="2018" name="PLoS Pathog.">
        <title>Evolution of structural diversity of trichothecenes, a family of toxins produced by plant pathogenic and entomopathogenic fungi.</title>
        <authorList>
            <person name="Proctor R.H."/>
            <person name="McCormick S.P."/>
            <person name="Kim H.S."/>
            <person name="Cardoza R.E."/>
            <person name="Stanley A.M."/>
            <person name="Lindo L."/>
            <person name="Kelly A."/>
            <person name="Brown D.W."/>
            <person name="Lee T."/>
            <person name="Vaughan M.M."/>
            <person name="Alexander N.J."/>
            <person name="Busman M."/>
            <person name="Gutierrez S."/>
        </authorList>
    </citation>
    <scope>NUCLEOTIDE SEQUENCE [LARGE SCALE GENOMIC DNA]</scope>
    <source>
        <strain evidence="3 4">IBT 40837</strain>
    </source>
</reference>
<dbReference type="PANTHER" id="PTHR10281">
    <property type="entry name" value="MEMBRANE-ASSOCIATED PROGESTERONE RECEPTOR COMPONENT-RELATED"/>
    <property type="match status" value="1"/>
</dbReference>
<name>A0A395NNQ8_TRIAR</name>
<evidence type="ECO:0000313" key="3">
    <source>
        <dbReference type="EMBL" id="RFU77666.1"/>
    </source>
</evidence>
<evidence type="ECO:0000313" key="4">
    <source>
        <dbReference type="Proteomes" id="UP000266272"/>
    </source>
</evidence>
<dbReference type="PANTHER" id="PTHR10281:SF115">
    <property type="entry name" value="BINDING PROTEIN, PUTATIVE (AFU_ORTHOLOGUE AFUA_4G06240)-RELATED"/>
    <property type="match status" value="1"/>
</dbReference>
<organism evidence="3 4">
    <name type="scientific">Trichoderma arundinaceum</name>
    <dbReference type="NCBI Taxonomy" id="490622"/>
    <lineage>
        <taxon>Eukaryota</taxon>
        <taxon>Fungi</taxon>
        <taxon>Dikarya</taxon>
        <taxon>Ascomycota</taxon>
        <taxon>Pezizomycotina</taxon>
        <taxon>Sordariomycetes</taxon>
        <taxon>Hypocreomycetidae</taxon>
        <taxon>Hypocreales</taxon>
        <taxon>Hypocreaceae</taxon>
        <taxon>Trichoderma</taxon>
    </lineage>
</organism>
<feature type="domain" description="Cytochrome b5 heme-binding" evidence="2">
    <location>
        <begin position="89"/>
        <end position="167"/>
    </location>
</feature>
<comment type="caution">
    <text evidence="3">The sequence shown here is derived from an EMBL/GenBank/DDBJ whole genome shotgun (WGS) entry which is preliminary data.</text>
</comment>
<dbReference type="STRING" id="490622.A0A395NNQ8"/>
<dbReference type="Proteomes" id="UP000266272">
    <property type="component" value="Unassembled WGS sequence"/>
</dbReference>
<evidence type="ECO:0000259" key="2">
    <source>
        <dbReference type="SMART" id="SM01117"/>
    </source>
</evidence>
<protein>
    <submittedName>
        <fullName evidence="3">Progesterone binding</fullName>
    </submittedName>
</protein>
<dbReference type="AlphaFoldDB" id="A0A395NNQ8"/>
<dbReference type="OrthoDB" id="899at2759"/>
<dbReference type="GO" id="GO:0005783">
    <property type="term" value="C:endoplasmic reticulum"/>
    <property type="evidence" value="ECO:0007669"/>
    <property type="project" value="TreeGrafter"/>
</dbReference>
<keyword evidence="4" id="KW-1185">Reference proteome</keyword>
<gene>
    <name evidence="3" type="ORF">TARUN_4558</name>
</gene>
<dbReference type="Gene3D" id="3.10.120.10">
    <property type="entry name" value="Cytochrome b5-like heme/steroid binding domain"/>
    <property type="match status" value="1"/>
</dbReference>
<dbReference type="SUPFAM" id="SSF55856">
    <property type="entry name" value="Cytochrome b5-like heme/steroid binding domain"/>
    <property type="match status" value="1"/>
</dbReference>
<dbReference type="GO" id="GO:0016020">
    <property type="term" value="C:membrane"/>
    <property type="evidence" value="ECO:0007669"/>
    <property type="project" value="TreeGrafter"/>
</dbReference>
<dbReference type="SMART" id="SM01117">
    <property type="entry name" value="Cyt-b5"/>
    <property type="match status" value="1"/>
</dbReference>
<dbReference type="Pfam" id="PF00173">
    <property type="entry name" value="Cyt-b5"/>
    <property type="match status" value="1"/>
</dbReference>
<dbReference type="EMBL" id="PXOA01000263">
    <property type="protein sequence ID" value="RFU77666.1"/>
    <property type="molecule type" value="Genomic_DNA"/>
</dbReference>
<dbReference type="InterPro" id="IPR036400">
    <property type="entry name" value="Cyt_B5-like_heme/steroid_sf"/>
</dbReference>
<evidence type="ECO:0000256" key="1">
    <source>
        <dbReference type="ARBA" id="ARBA00038357"/>
    </source>
</evidence>
<accession>A0A395NNQ8</accession>
<dbReference type="InterPro" id="IPR050577">
    <property type="entry name" value="MAPR/NEUFC/NENF-like"/>
</dbReference>
<comment type="similarity">
    <text evidence="1">Belongs to the cytochrome b5 family. MAPR subfamily.</text>
</comment>